<protein>
    <submittedName>
        <fullName evidence="2">(apollo) hypothetical protein</fullName>
    </submittedName>
</protein>
<sequence>MNFKCKCSCHDLKTTTILPFFKWRTNGTTKTVPKTQSPRLYDVVGKYTETETQTETKVSDVNVNFTCPTLNYSTINYPTSISSDDGRGNTSNTADGTTQSGDKTSIDINTAASTILAAEK</sequence>
<reference evidence="2" key="1">
    <citation type="submission" date="2021-04" db="EMBL/GenBank/DDBJ databases">
        <authorList>
            <person name="Tunstrom K."/>
        </authorList>
    </citation>
    <scope>NUCLEOTIDE SEQUENCE</scope>
</reference>
<accession>A0A8S3XIF3</accession>
<evidence type="ECO:0000313" key="2">
    <source>
        <dbReference type="EMBL" id="CAG5022151.1"/>
    </source>
</evidence>
<keyword evidence="3" id="KW-1185">Reference proteome</keyword>
<evidence type="ECO:0000256" key="1">
    <source>
        <dbReference type="SAM" id="MobiDB-lite"/>
    </source>
</evidence>
<dbReference type="Proteomes" id="UP000691718">
    <property type="component" value="Unassembled WGS sequence"/>
</dbReference>
<feature type="region of interest" description="Disordered" evidence="1">
    <location>
        <begin position="78"/>
        <end position="105"/>
    </location>
</feature>
<dbReference type="OrthoDB" id="7472987at2759"/>
<dbReference type="AlphaFoldDB" id="A0A8S3XIF3"/>
<name>A0A8S3XIF3_PARAO</name>
<proteinExistence type="predicted"/>
<dbReference type="EMBL" id="CAJQZP010001146">
    <property type="protein sequence ID" value="CAG5022151.1"/>
    <property type="molecule type" value="Genomic_DNA"/>
</dbReference>
<organism evidence="2 3">
    <name type="scientific">Parnassius apollo</name>
    <name type="common">Apollo butterfly</name>
    <name type="synonym">Papilio apollo</name>
    <dbReference type="NCBI Taxonomy" id="110799"/>
    <lineage>
        <taxon>Eukaryota</taxon>
        <taxon>Metazoa</taxon>
        <taxon>Ecdysozoa</taxon>
        <taxon>Arthropoda</taxon>
        <taxon>Hexapoda</taxon>
        <taxon>Insecta</taxon>
        <taxon>Pterygota</taxon>
        <taxon>Neoptera</taxon>
        <taxon>Endopterygota</taxon>
        <taxon>Lepidoptera</taxon>
        <taxon>Glossata</taxon>
        <taxon>Ditrysia</taxon>
        <taxon>Papilionoidea</taxon>
        <taxon>Papilionidae</taxon>
        <taxon>Parnassiinae</taxon>
        <taxon>Parnassini</taxon>
        <taxon>Parnassius</taxon>
        <taxon>Parnassius</taxon>
    </lineage>
</organism>
<gene>
    <name evidence="2" type="ORF">PAPOLLO_LOCUS17702</name>
</gene>
<evidence type="ECO:0000313" key="3">
    <source>
        <dbReference type="Proteomes" id="UP000691718"/>
    </source>
</evidence>
<comment type="caution">
    <text evidence="2">The sequence shown here is derived from an EMBL/GenBank/DDBJ whole genome shotgun (WGS) entry which is preliminary data.</text>
</comment>